<reference evidence="3 4" key="1">
    <citation type="journal article" date="2011" name="Stand. Genomic Sci.">
        <title>Complete genome sequence of Desulfobulbus propionicus type strain (1pr3).</title>
        <authorList>
            <person name="Pagani I."/>
            <person name="Lapidus A."/>
            <person name="Nolan M."/>
            <person name="Lucas S."/>
            <person name="Hammon N."/>
            <person name="Deshpande S."/>
            <person name="Cheng J.F."/>
            <person name="Chertkov O."/>
            <person name="Davenport K."/>
            <person name="Tapia R."/>
            <person name="Han C."/>
            <person name="Goodwin L."/>
            <person name="Pitluck S."/>
            <person name="Liolios K."/>
            <person name="Mavromatis K."/>
            <person name="Ivanova N."/>
            <person name="Mikhailova N."/>
            <person name="Pati A."/>
            <person name="Chen A."/>
            <person name="Palaniappan K."/>
            <person name="Land M."/>
            <person name="Hauser L."/>
            <person name="Chang Y.J."/>
            <person name="Jeffries C.D."/>
            <person name="Detter J.C."/>
            <person name="Brambilla E."/>
            <person name="Kannan K.P."/>
            <person name="Djao O.D."/>
            <person name="Rohde M."/>
            <person name="Pukall R."/>
            <person name="Spring S."/>
            <person name="Goker M."/>
            <person name="Sikorski J."/>
            <person name="Woyke T."/>
            <person name="Bristow J."/>
            <person name="Eisen J.A."/>
            <person name="Markowitz V."/>
            <person name="Hugenholtz P."/>
            <person name="Kyrpides N.C."/>
            <person name="Klenk H.P."/>
        </authorList>
    </citation>
    <scope>NUCLEOTIDE SEQUENCE [LARGE SCALE GENOMIC DNA]</scope>
    <source>
        <strain evidence="4">ATCC 33891 / DSM 2032 / 1pr3</strain>
    </source>
</reference>
<dbReference type="EMBL" id="CP002364">
    <property type="protein sequence ID" value="ADW16739.1"/>
    <property type="molecule type" value="Genomic_DNA"/>
</dbReference>
<dbReference type="AlphaFoldDB" id="A0A7U3YJW5"/>
<dbReference type="Proteomes" id="UP000006365">
    <property type="component" value="Chromosome"/>
</dbReference>
<dbReference type="InterPro" id="IPR029069">
    <property type="entry name" value="HotDog_dom_sf"/>
</dbReference>
<dbReference type="GO" id="GO:0047617">
    <property type="term" value="F:fatty acyl-CoA hydrolase activity"/>
    <property type="evidence" value="ECO:0007669"/>
    <property type="project" value="TreeGrafter"/>
</dbReference>
<dbReference type="CDD" id="cd00586">
    <property type="entry name" value="4HBT"/>
    <property type="match status" value="1"/>
</dbReference>
<accession>A0A7U3YJW5</accession>
<keyword evidence="4" id="KW-1185">Reference proteome</keyword>
<evidence type="ECO:0000256" key="1">
    <source>
        <dbReference type="ARBA" id="ARBA00005953"/>
    </source>
</evidence>
<protein>
    <submittedName>
        <fullName evidence="3">Thioesterase superfamily protein</fullName>
    </submittedName>
</protein>
<dbReference type="SUPFAM" id="SSF54637">
    <property type="entry name" value="Thioesterase/thiol ester dehydrase-isomerase"/>
    <property type="match status" value="1"/>
</dbReference>
<keyword evidence="2" id="KW-0378">Hydrolase</keyword>
<dbReference type="PANTHER" id="PTHR31793:SF27">
    <property type="entry name" value="NOVEL THIOESTERASE SUPERFAMILY DOMAIN AND SAPOSIN A-TYPE DOMAIN CONTAINING PROTEIN (0610012H03RIK)"/>
    <property type="match status" value="1"/>
</dbReference>
<proteinExistence type="inferred from homology"/>
<dbReference type="RefSeq" id="WP_015723284.1">
    <property type="nucleotide sequence ID" value="NC_014972.1"/>
</dbReference>
<dbReference type="KEGG" id="dpr:Despr_0563"/>
<sequence length="141" mass="15943">MTAVGTIELVVPESAIDLNGHVNNVQYVQWMQEAAIIHSTRLGWPTERYLSLGRTWIIRSHSIEYFHSAYAGETIHILTWVAEFQKIRSLRKYKFLRPADNTVLATASTLFIFCDLHTGRPVSIPPEVQTAYTVVATDGEP</sequence>
<name>A0A7U3YJW5_DESPD</name>
<dbReference type="Pfam" id="PF13279">
    <property type="entry name" value="4HBT_2"/>
    <property type="match status" value="1"/>
</dbReference>
<evidence type="ECO:0000313" key="4">
    <source>
        <dbReference type="Proteomes" id="UP000006365"/>
    </source>
</evidence>
<evidence type="ECO:0000313" key="3">
    <source>
        <dbReference type="EMBL" id="ADW16739.1"/>
    </source>
</evidence>
<evidence type="ECO:0000256" key="2">
    <source>
        <dbReference type="ARBA" id="ARBA00022801"/>
    </source>
</evidence>
<gene>
    <name evidence="3" type="ordered locus">Despr_0563</name>
</gene>
<dbReference type="InterPro" id="IPR050563">
    <property type="entry name" value="4-hydroxybenzoyl-CoA_TE"/>
</dbReference>
<comment type="similarity">
    <text evidence="1">Belongs to the 4-hydroxybenzoyl-CoA thioesterase family.</text>
</comment>
<dbReference type="Gene3D" id="3.10.129.10">
    <property type="entry name" value="Hotdog Thioesterase"/>
    <property type="match status" value="1"/>
</dbReference>
<organism evidence="3 4">
    <name type="scientific">Desulfobulbus propionicus (strain ATCC 33891 / DSM 2032 / VKM B-1956 / 1pr3)</name>
    <dbReference type="NCBI Taxonomy" id="577650"/>
    <lineage>
        <taxon>Bacteria</taxon>
        <taxon>Pseudomonadati</taxon>
        <taxon>Thermodesulfobacteriota</taxon>
        <taxon>Desulfobulbia</taxon>
        <taxon>Desulfobulbales</taxon>
        <taxon>Desulfobulbaceae</taxon>
        <taxon>Desulfobulbus</taxon>
    </lineage>
</organism>
<dbReference type="PANTHER" id="PTHR31793">
    <property type="entry name" value="4-HYDROXYBENZOYL-COA THIOESTERASE FAMILY MEMBER"/>
    <property type="match status" value="1"/>
</dbReference>